<keyword evidence="1" id="KW-0479">Metal-binding</keyword>
<evidence type="ECO:0000259" key="4">
    <source>
        <dbReference type="SMART" id="SM01007"/>
    </source>
</evidence>
<feature type="region of interest" description="Disordered" evidence="3">
    <location>
        <begin position="1"/>
        <end position="35"/>
    </location>
</feature>
<dbReference type="InterPro" id="IPR036409">
    <property type="entry name" value="Aldolase_II/adducin_N_sf"/>
</dbReference>
<evidence type="ECO:0000313" key="5">
    <source>
        <dbReference type="EMBL" id="CAB4918629.1"/>
    </source>
</evidence>
<accession>A0A6J7HSG2</accession>
<dbReference type="SUPFAM" id="SSF53639">
    <property type="entry name" value="AraD/HMP-PK domain-like"/>
    <property type="match status" value="1"/>
</dbReference>
<keyword evidence="2" id="KW-0456">Lyase</keyword>
<dbReference type="GO" id="GO:0019323">
    <property type="term" value="P:pentose catabolic process"/>
    <property type="evidence" value="ECO:0007669"/>
    <property type="project" value="TreeGrafter"/>
</dbReference>
<gene>
    <name evidence="5" type="ORF">UFOPK3564_01712</name>
</gene>
<proteinExistence type="predicted"/>
<dbReference type="SMART" id="SM01007">
    <property type="entry name" value="Aldolase_II"/>
    <property type="match status" value="1"/>
</dbReference>
<evidence type="ECO:0000256" key="2">
    <source>
        <dbReference type="ARBA" id="ARBA00023239"/>
    </source>
</evidence>
<feature type="compositionally biased region" description="Basic and acidic residues" evidence="3">
    <location>
        <begin position="1"/>
        <end position="10"/>
    </location>
</feature>
<protein>
    <submittedName>
        <fullName evidence="5">Unannotated protein</fullName>
    </submittedName>
</protein>
<dbReference type="Gene3D" id="3.40.225.10">
    <property type="entry name" value="Class II aldolase/adducin N-terminal domain"/>
    <property type="match status" value="1"/>
</dbReference>
<dbReference type="GO" id="GO:0046872">
    <property type="term" value="F:metal ion binding"/>
    <property type="evidence" value="ECO:0007669"/>
    <property type="project" value="UniProtKB-KW"/>
</dbReference>
<sequence>MRRPWRDRPAAAETPAPARTAGGPRRPPADRARASDRSLLGDAIRVAQALEPEGLVVGTVGNVSVRTGPTVHVTPTRTDYASMRARDLVMVDVATGVTLGNGVPSRELPLHLAVYRARPDVRCVLHTHSVAATAWSFLDEPLRPELEDLAYHGIDPVRTSPPAPAGSDELAAGAAATLGRGTVVLLGHHGVLTVGDTPQDALLAARVVERQARVAWLVRGAAPWAVGVEAAVVDGAVDGPPAGR</sequence>
<dbReference type="GO" id="GO:0016832">
    <property type="term" value="F:aldehyde-lyase activity"/>
    <property type="evidence" value="ECO:0007669"/>
    <property type="project" value="TreeGrafter"/>
</dbReference>
<name>A0A6J7HSG2_9ZZZZ</name>
<dbReference type="PANTHER" id="PTHR22789:SF0">
    <property type="entry name" value="3-OXO-TETRONATE 4-PHOSPHATE DECARBOXYLASE-RELATED"/>
    <property type="match status" value="1"/>
</dbReference>
<dbReference type="InterPro" id="IPR050197">
    <property type="entry name" value="Aldolase_class_II_sugar_metab"/>
</dbReference>
<dbReference type="InterPro" id="IPR001303">
    <property type="entry name" value="Aldolase_II/adducin_N"/>
</dbReference>
<dbReference type="EMBL" id="CAFBMK010000094">
    <property type="protein sequence ID" value="CAB4918629.1"/>
    <property type="molecule type" value="Genomic_DNA"/>
</dbReference>
<organism evidence="5">
    <name type="scientific">freshwater metagenome</name>
    <dbReference type="NCBI Taxonomy" id="449393"/>
    <lineage>
        <taxon>unclassified sequences</taxon>
        <taxon>metagenomes</taxon>
        <taxon>ecological metagenomes</taxon>
    </lineage>
</organism>
<reference evidence="5" key="1">
    <citation type="submission" date="2020-05" db="EMBL/GenBank/DDBJ databases">
        <authorList>
            <person name="Chiriac C."/>
            <person name="Salcher M."/>
            <person name="Ghai R."/>
            <person name="Kavagutti S V."/>
        </authorList>
    </citation>
    <scope>NUCLEOTIDE SEQUENCE</scope>
</reference>
<evidence type="ECO:0000256" key="1">
    <source>
        <dbReference type="ARBA" id="ARBA00022723"/>
    </source>
</evidence>
<dbReference type="PANTHER" id="PTHR22789">
    <property type="entry name" value="FUCULOSE PHOSPHATE ALDOLASE"/>
    <property type="match status" value="1"/>
</dbReference>
<evidence type="ECO:0000256" key="3">
    <source>
        <dbReference type="SAM" id="MobiDB-lite"/>
    </source>
</evidence>
<dbReference type="Pfam" id="PF00596">
    <property type="entry name" value="Aldolase_II"/>
    <property type="match status" value="1"/>
</dbReference>
<dbReference type="GO" id="GO:0005829">
    <property type="term" value="C:cytosol"/>
    <property type="evidence" value="ECO:0007669"/>
    <property type="project" value="TreeGrafter"/>
</dbReference>
<dbReference type="AlphaFoldDB" id="A0A6J7HSG2"/>
<feature type="domain" description="Class II aldolase/adducin N-terminal" evidence="4">
    <location>
        <begin position="41"/>
        <end position="216"/>
    </location>
</feature>
<feature type="compositionally biased region" description="Low complexity" evidence="3">
    <location>
        <begin position="11"/>
        <end position="24"/>
    </location>
</feature>